<dbReference type="PANTHER" id="PTHR23409:SF35">
    <property type="entry name" value="RIBONUCLEOSIDE-DIPHOSPHATE REDUCTASE SMALL CHAIN A"/>
    <property type="match status" value="1"/>
</dbReference>
<name>A0A022QSH7_ERYGU</name>
<dbReference type="AlphaFoldDB" id="A0A022QSH7"/>
<keyword evidence="2" id="KW-1185">Reference proteome</keyword>
<proteinExistence type="predicted"/>
<dbReference type="GO" id="GO:0009263">
    <property type="term" value="P:deoxyribonucleotide biosynthetic process"/>
    <property type="evidence" value="ECO:0007669"/>
    <property type="project" value="InterPro"/>
</dbReference>
<organism evidence="1 2">
    <name type="scientific">Erythranthe guttata</name>
    <name type="common">Yellow monkey flower</name>
    <name type="synonym">Mimulus guttatus</name>
    <dbReference type="NCBI Taxonomy" id="4155"/>
    <lineage>
        <taxon>Eukaryota</taxon>
        <taxon>Viridiplantae</taxon>
        <taxon>Streptophyta</taxon>
        <taxon>Embryophyta</taxon>
        <taxon>Tracheophyta</taxon>
        <taxon>Spermatophyta</taxon>
        <taxon>Magnoliopsida</taxon>
        <taxon>eudicotyledons</taxon>
        <taxon>Gunneridae</taxon>
        <taxon>Pentapetalae</taxon>
        <taxon>asterids</taxon>
        <taxon>lamiids</taxon>
        <taxon>Lamiales</taxon>
        <taxon>Phrymaceae</taxon>
        <taxon>Erythranthe</taxon>
    </lineage>
</organism>
<dbReference type="InterPro" id="IPR000358">
    <property type="entry name" value="RNR_small_fam"/>
</dbReference>
<dbReference type="Pfam" id="PF00268">
    <property type="entry name" value="Ribonuc_red_sm"/>
    <property type="match status" value="1"/>
</dbReference>
<dbReference type="Proteomes" id="UP000030748">
    <property type="component" value="Unassembled WGS sequence"/>
</dbReference>
<dbReference type="SUPFAM" id="SSF47240">
    <property type="entry name" value="Ferritin-like"/>
    <property type="match status" value="1"/>
</dbReference>
<reference evidence="1 2" key="1">
    <citation type="journal article" date="2013" name="Proc. Natl. Acad. Sci. U.S.A.">
        <title>Fine-scale variation in meiotic recombination in Mimulus inferred from population shotgun sequencing.</title>
        <authorList>
            <person name="Hellsten U."/>
            <person name="Wright K.M."/>
            <person name="Jenkins J."/>
            <person name="Shu S."/>
            <person name="Yuan Y."/>
            <person name="Wessler S.R."/>
            <person name="Schmutz J."/>
            <person name="Willis J.H."/>
            <person name="Rokhsar D.S."/>
        </authorList>
    </citation>
    <scope>NUCLEOTIDE SEQUENCE [LARGE SCALE GENOMIC DNA]</scope>
    <source>
        <strain evidence="2">cv. DUN x IM62</strain>
    </source>
</reference>
<sequence length="67" mass="7471">GIKAGIDISNELISRDKGLHCDFACLLYSLLRKQLHMQRVHLNVQEAVEIEIEFVCDALACALIGMT</sequence>
<dbReference type="STRING" id="4155.A0A022QSH7"/>
<evidence type="ECO:0000313" key="1">
    <source>
        <dbReference type="EMBL" id="EYU30886.1"/>
    </source>
</evidence>
<feature type="non-terminal residue" evidence="1">
    <location>
        <position position="1"/>
    </location>
</feature>
<dbReference type="GO" id="GO:0016491">
    <property type="term" value="F:oxidoreductase activity"/>
    <property type="evidence" value="ECO:0007669"/>
    <property type="project" value="InterPro"/>
</dbReference>
<dbReference type="InterPro" id="IPR009078">
    <property type="entry name" value="Ferritin-like_SF"/>
</dbReference>
<evidence type="ECO:0000313" key="2">
    <source>
        <dbReference type="Proteomes" id="UP000030748"/>
    </source>
</evidence>
<accession>A0A022QSH7</accession>
<dbReference type="eggNOG" id="KOG1567">
    <property type="taxonomic scope" value="Eukaryota"/>
</dbReference>
<dbReference type="InterPro" id="IPR012348">
    <property type="entry name" value="RNR-like"/>
</dbReference>
<gene>
    <name evidence="1" type="ORF">MIMGU_mgv1a023676mg</name>
</gene>
<protein>
    <submittedName>
        <fullName evidence="1">Uncharacterized protein</fullName>
    </submittedName>
</protein>
<dbReference type="EMBL" id="KI631018">
    <property type="protein sequence ID" value="EYU30886.1"/>
    <property type="molecule type" value="Genomic_DNA"/>
</dbReference>
<dbReference type="PANTHER" id="PTHR23409">
    <property type="entry name" value="RIBONUCLEOSIDE-DIPHOSPHATE REDUCTASE SMALL CHAIN"/>
    <property type="match status" value="1"/>
</dbReference>
<dbReference type="Gene3D" id="1.10.620.20">
    <property type="entry name" value="Ribonucleotide Reductase, subunit A"/>
    <property type="match status" value="1"/>
</dbReference>